<sequence>MDGWASRCPRCCPLCDCACACQLPDCQSLNCLCFEIKLR</sequence>
<dbReference type="Ensembl" id="ENSLCNT00005034295.1">
    <property type="protein sequence ID" value="ENSLCNP00005030718.1"/>
    <property type="gene ID" value="ENSLCNG00005019987.1"/>
</dbReference>
<dbReference type="AlphaFoldDB" id="A0A667IY52"/>
<accession>A0A667IY52</accession>
<name>A0A667IY52_LYNCA</name>
<dbReference type="Proteomes" id="UP000472241">
    <property type="component" value="Unplaced"/>
</dbReference>
<evidence type="ECO:0000313" key="1">
    <source>
        <dbReference type="Ensembl" id="ENSLCNP00005030718.1"/>
    </source>
</evidence>
<organism evidence="1 2">
    <name type="scientific">Lynx canadensis</name>
    <name type="common">Canada lynx</name>
    <name type="synonym">Felis canadensis</name>
    <dbReference type="NCBI Taxonomy" id="61383"/>
    <lineage>
        <taxon>Eukaryota</taxon>
        <taxon>Metazoa</taxon>
        <taxon>Chordata</taxon>
        <taxon>Craniata</taxon>
        <taxon>Vertebrata</taxon>
        <taxon>Euteleostomi</taxon>
        <taxon>Mammalia</taxon>
        <taxon>Eutheria</taxon>
        <taxon>Laurasiatheria</taxon>
        <taxon>Carnivora</taxon>
        <taxon>Feliformia</taxon>
        <taxon>Felidae</taxon>
        <taxon>Felinae</taxon>
        <taxon>Lynx</taxon>
    </lineage>
</organism>
<protein>
    <submittedName>
        <fullName evidence="1">Keratin-associated protein 10-2</fullName>
    </submittedName>
</protein>
<keyword evidence="2" id="KW-1185">Reference proteome</keyword>
<proteinExistence type="predicted"/>
<reference evidence="1" key="2">
    <citation type="submission" date="2025-09" db="UniProtKB">
        <authorList>
            <consortium name="Ensembl"/>
        </authorList>
    </citation>
    <scope>IDENTIFICATION</scope>
</reference>
<evidence type="ECO:0000313" key="2">
    <source>
        <dbReference type="Proteomes" id="UP000472241"/>
    </source>
</evidence>
<reference evidence="1" key="1">
    <citation type="submission" date="2025-08" db="UniProtKB">
        <authorList>
            <consortium name="Ensembl"/>
        </authorList>
    </citation>
    <scope>IDENTIFICATION</scope>
</reference>